<gene>
    <name evidence="1" type="ORF">DW701_06470</name>
</gene>
<comment type="caution">
    <text evidence="1">The sequence shown here is derived from an EMBL/GenBank/DDBJ whole genome shotgun (WGS) entry which is preliminary data.</text>
</comment>
<organism evidence="1 2">
    <name type="scientific">Bacteroides eggerthii</name>
    <dbReference type="NCBI Taxonomy" id="28111"/>
    <lineage>
        <taxon>Bacteria</taxon>
        <taxon>Pseudomonadati</taxon>
        <taxon>Bacteroidota</taxon>
        <taxon>Bacteroidia</taxon>
        <taxon>Bacteroidales</taxon>
        <taxon>Bacteroidaceae</taxon>
        <taxon>Bacteroides</taxon>
    </lineage>
</organism>
<accession>A0A414MFM9</accession>
<protein>
    <submittedName>
        <fullName evidence="1">Uncharacterized protein</fullName>
    </submittedName>
</protein>
<evidence type="ECO:0000313" key="2">
    <source>
        <dbReference type="Proteomes" id="UP000283538"/>
    </source>
</evidence>
<evidence type="ECO:0000313" key="1">
    <source>
        <dbReference type="EMBL" id="RHF10037.1"/>
    </source>
</evidence>
<dbReference type="EMBL" id="QSLA01000005">
    <property type="protein sequence ID" value="RHF10037.1"/>
    <property type="molecule type" value="Genomic_DNA"/>
</dbReference>
<proteinExistence type="predicted"/>
<dbReference type="AlphaFoldDB" id="A0A414MFM9"/>
<reference evidence="1 2" key="1">
    <citation type="submission" date="2018-08" db="EMBL/GenBank/DDBJ databases">
        <title>A genome reference for cultivated species of the human gut microbiota.</title>
        <authorList>
            <person name="Zou Y."/>
            <person name="Xue W."/>
            <person name="Luo G."/>
        </authorList>
    </citation>
    <scope>NUCLEOTIDE SEQUENCE [LARGE SCALE GENOMIC DNA]</scope>
    <source>
        <strain evidence="1 2">AM26-26AC</strain>
    </source>
</reference>
<sequence length="63" mass="7699">MKMIAIAPHHLIYTYLIFYKALRYCQNWCGLLLFYPQSRQCEKPHHRIKQIVFPHFFIVTAYP</sequence>
<name>A0A414MFM9_9BACE</name>
<dbReference type="Proteomes" id="UP000283538">
    <property type="component" value="Unassembled WGS sequence"/>
</dbReference>